<feature type="compositionally biased region" description="Low complexity" evidence="1">
    <location>
        <begin position="135"/>
        <end position="145"/>
    </location>
</feature>
<organism evidence="4 7">
    <name type="scientific">Medicago truncatula</name>
    <name type="common">Barrel medic</name>
    <name type="synonym">Medicago tribuloides</name>
    <dbReference type="NCBI Taxonomy" id="3880"/>
    <lineage>
        <taxon>Eukaryota</taxon>
        <taxon>Viridiplantae</taxon>
        <taxon>Streptophyta</taxon>
        <taxon>Embryophyta</taxon>
        <taxon>Tracheophyta</taxon>
        <taxon>Spermatophyta</taxon>
        <taxon>Magnoliopsida</taxon>
        <taxon>eudicotyledons</taxon>
        <taxon>Gunneridae</taxon>
        <taxon>Pentapetalae</taxon>
        <taxon>rosids</taxon>
        <taxon>fabids</taxon>
        <taxon>Fabales</taxon>
        <taxon>Fabaceae</taxon>
        <taxon>Papilionoideae</taxon>
        <taxon>50 kb inversion clade</taxon>
        <taxon>NPAAA clade</taxon>
        <taxon>Hologalegina</taxon>
        <taxon>IRL clade</taxon>
        <taxon>Trifolieae</taxon>
        <taxon>Medicago</taxon>
    </lineage>
</organism>
<sequence length="642" mass="72324">MGKDWYWTGRRRSSKKTEAAETDIPSGCMCAVFQAFDFHPFQLPINQQQSSFNSSSPIHSLPKGAEAPRNSLECEDGTFSSISKQDSFKIPKNIRIKTKGGSFSDLSNDLCSPGTKTPTLVARLMGLDLLPDANSPSSSSSSSFSTPKRQSHYQNRPKQDIKIMKHRHSTDSVIKTPTLSSERTSYVEHRLSLQINKENMNLGEDLETPRSSFSKRKFFDENNCRSPSHYARQIVKQVKESMSRKVGMDITNTVKNREQEKVKEDFVAQIKFKKALKPLDESNQGKVPSTNTSHSPRLSRFNDNNHKHSPTTTPRDQNTHQVLKQSSPPPAVNIEAQVSRVSTKPQTQAMSEKEDKKSFPKCKKTAHGNLSPRINRNKPPQKSSSIRNKQEESFITTRASDIKTNSKRTHPISNNNVPNLLHLKTHLSLPAQKQVNDDVQEAKNMSQLFSTSCHKYTLATRGTTNDESKSNGSSAAGAENEGSEYQYITTILSRSGIHRATVTNLQDFQWFSSTHPLDPSIFHRLELYPTAKDSNFTQKNELGPRCNRRLLFDLVDEVLSEILIRPKCYHGLLLDTVWKRVGSFPRAKCEVLEDIDGLIEMKEVMDKVKEEEEEGEKLVAEIEGKVLDMLVNETLTVMVGGT</sequence>
<dbReference type="EMBL" id="CM001217">
    <property type="protein sequence ID" value="AES62599.1"/>
    <property type="molecule type" value="Genomic_DNA"/>
</dbReference>
<evidence type="ECO:0000259" key="3">
    <source>
        <dbReference type="Pfam" id="PF14383"/>
    </source>
</evidence>
<protein>
    <submittedName>
        <fullName evidence="4">DUF4378 domain protein</fullName>
    </submittedName>
</protein>
<reference evidence="5" key="4">
    <citation type="journal article" date="2018" name="Nat. Plants">
        <title>Whole-genome landscape of Medicago truncatula symbiotic genes.</title>
        <authorList>
            <person name="Pecrix Y."/>
            <person name="Gamas P."/>
            <person name="Carrere S."/>
        </authorList>
    </citation>
    <scope>NUCLEOTIDE SEQUENCE</scope>
    <source>
        <tissue evidence="5">Leaves</tissue>
    </source>
</reference>
<dbReference type="EnsemblPlants" id="AES62599">
    <property type="protein sequence ID" value="AES62599"/>
    <property type="gene ID" value="MTR_1g101910"/>
</dbReference>
<reference evidence="4 7" key="2">
    <citation type="journal article" date="2014" name="BMC Genomics">
        <title>An improved genome release (version Mt4.0) for the model legume Medicago truncatula.</title>
        <authorList>
            <person name="Tang H."/>
            <person name="Krishnakumar V."/>
            <person name="Bidwell S."/>
            <person name="Rosen B."/>
            <person name="Chan A."/>
            <person name="Zhou S."/>
            <person name="Gentzbittel L."/>
            <person name="Childs K.L."/>
            <person name="Yandell M."/>
            <person name="Gundlach H."/>
            <person name="Mayer K.F."/>
            <person name="Schwartz D.C."/>
            <person name="Town C.D."/>
        </authorList>
    </citation>
    <scope>GENOME REANNOTATION</scope>
    <source>
        <strain evidence="6 7">cv. Jemalong A17</strain>
    </source>
</reference>
<name>G7IC30_MEDTR</name>
<dbReference type="STRING" id="3880.G7IC30"/>
<dbReference type="EMBL" id="PSQE01000001">
    <property type="protein sequence ID" value="RHN81900.1"/>
    <property type="molecule type" value="Genomic_DNA"/>
</dbReference>
<feature type="region of interest" description="Disordered" evidence="1">
    <location>
        <begin position="131"/>
        <end position="159"/>
    </location>
</feature>
<dbReference type="PANTHER" id="PTHR37751">
    <property type="entry name" value="LOW PROTEIN: M-PHASE INDUCER PHOSPHATASE-LIKE PROTEIN"/>
    <property type="match status" value="1"/>
</dbReference>
<evidence type="ECO:0000313" key="6">
    <source>
        <dbReference type="EnsemblPlants" id="AES62599"/>
    </source>
</evidence>
<feature type="compositionally biased region" description="Polar residues" evidence="1">
    <location>
        <begin position="310"/>
        <end position="326"/>
    </location>
</feature>
<dbReference type="OrthoDB" id="1939700at2759"/>
<dbReference type="Pfam" id="PF14309">
    <property type="entry name" value="DUF4378"/>
    <property type="match status" value="1"/>
</dbReference>
<feature type="compositionally biased region" description="Polar residues" evidence="1">
    <location>
        <begin position="146"/>
        <end position="156"/>
    </location>
</feature>
<feature type="compositionally biased region" description="Polar residues" evidence="1">
    <location>
        <begin position="281"/>
        <end position="296"/>
    </location>
</feature>
<dbReference type="Proteomes" id="UP000265566">
    <property type="component" value="Chromosome 1"/>
</dbReference>
<evidence type="ECO:0000313" key="7">
    <source>
        <dbReference type="Proteomes" id="UP000002051"/>
    </source>
</evidence>
<feature type="region of interest" description="Disordered" evidence="1">
    <location>
        <begin position="279"/>
        <end position="417"/>
    </location>
</feature>
<evidence type="ECO:0000259" key="2">
    <source>
        <dbReference type="Pfam" id="PF14309"/>
    </source>
</evidence>
<evidence type="ECO:0000313" key="5">
    <source>
        <dbReference type="EMBL" id="RHN81900.1"/>
    </source>
</evidence>
<dbReference type="HOGENOM" id="CLU_024167_0_0_1"/>
<dbReference type="OMA" id="EYQYITT"/>
<dbReference type="Pfam" id="PF14383">
    <property type="entry name" value="VARLMGL"/>
    <property type="match status" value="1"/>
</dbReference>
<dbReference type="Gramene" id="rna5997">
    <property type="protein sequence ID" value="RHN81900.1"/>
    <property type="gene ID" value="gene5997"/>
</dbReference>
<dbReference type="PaxDb" id="3880-AES62599"/>
<dbReference type="InterPro" id="IPR025486">
    <property type="entry name" value="DUF4378"/>
</dbReference>
<reference evidence="6" key="3">
    <citation type="submission" date="2015-04" db="UniProtKB">
        <authorList>
            <consortium name="EnsemblPlants"/>
        </authorList>
    </citation>
    <scope>IDENTIFICATION</scope>
    <source>
        <strain evidence="6">cv. Jemalong A17</strain>
    </source>
</reference>
<evidence type="ECO:0000313" key="4">
    <source>
        <dbReference type="EMBL" id="AES62599.1"/>
    </source>
</evidence>
<gene>
    <name evidence="6" type="primary">11417683</name>
    <name evidence="4" type="ordered locus">MTR_1g101910</name>
    <name evidence="5" type="ORF">MtrunA17_Chr1g0204071</name>
</gene>
<feature type="compositionally biased region" description="Polar residues" evidence="1">
    <location>
        <begin position="339"/>
        <end position="350"/>
    </location>
</feature>
<dbReference type="eggNOG" id="ENOG502RST5">
    <property type="taxonomic scope" value="Eukaryota"/>
</dbReference>
<evidence type="ECO:0000256" key="1">
    <source>
        <dbReference type="SAM" id="MobiDB-lite"/>
    </source>
</evidence>
<dbReference type="Proteomes" id="UP000002051">
    <property type="component" value="Unassembled WGS sequence"/>
</dbReference>
<feature type="domain" description="DUF4378" evidence="2">
    <location>
        <begin position="484"/>
        <end position="633"/>
    </location>
</feature>
<reference evidence="4 7" key="1">
    <citation type="journal article" date="2011" name="Nature">
        <title>The Medicago genome provides insight into the evolution of rhizobial symbioses.</title>
        <authorList>
            <person name="Young N.D."/>
            <person name="Debelle F."/>
            <person name="Oldroyd G.E."/>
            <person name="Geurts R."/>
            <person name="Cannon S.B."/>
            <person name="Udvardi M.K."/>
            <person name="Benedito V.A."/>
            <person name="Mayer K.F."/>
            <person name="Gouzy J."/>
            <person name="Schoof H."/>
            <person name="Van de Peer Y."/>
            <person name="Proost S."/>
            <person name="Cook D.R."/>
            <person name="Meyers B.C."/>
            <person name="Spannagl M."/>
            <person name="Cheung F."/>
            <person name="De Mita S."/>
            <person name="Krishnakumar V."/>
            <person name="Gundlach H."/>
            <person name="Zhou S."/>
            <person name="Mudge J."/>
            <person name="Bharti A.K."/>
            <person name="Murray J.D."/>
            <person name="Naoumkina M.A."/>
            <person name="Rosen B."/>
            <person name="Silverstein K.A."/>
            <person name="Tang H."/>
            <person name="Rombauts S."/>
            <person name="Zhao P.X."/>
            <person name="Zhou P."/>
            <person name="Barbe V."/>
            <person name="Bardou P."/>
            <person name="Bechner M."/>
            <person name="Bellec A."/>
            <person name="Berger A."/>
            <person name="Berges H."/>
            <person name="Bidwell S."/>
            <person name="Bisseling T."/>
            <person name="Choisne N."/>
            <person name="Couloux A."/>
            <person name="Denny R."/>
            <person name="Deshpande S."/>
            <person name="Dai X."/>
            <person name="Doyle J.J."/>
            <person name="Dudez A.M."/>
            <person name="Farmer A.D."/>
            <person name="Fouteau S."/>
            <person name="Franken C."/>
            <person name="Gibelin C."/>
            <person name="Gish J."/>
            <person name="Goldstein S."/>
            <person name="Gonzalez A.J."/>
            <person name="Green P.J."/>
            <person name="Hallab A."/>
            <person name="Hartog M."/>
            <person name="Hua A."/>
            <person name="Humphray S.J."/>
            <person name="Jeong D.H."/>
            <person name="Jing Y."/>
            <person name="Jocker A."/>
            <person name="Kenton S.M."/>
            <person name="Kim D.J."/>
            <person name="Klee K."/>
            <person name="Lai H."/>
            <person name="Lang C."/>
            <person name="Lin S."/>
            <person name="Macmil S.L."/>
            <person name="Magdelenat G."/>
            <person name="Matthews L."/>
            <person name="McCorrison J."/>
            <person name="Monaghan E.L."/>
            <person name="Mun J.H."/>
            <person name="Najar F.Z."/>
            <person name="Nicholson C."/>
            <person name="Noirot C."/>
            <person name="O'Bleness M."/>
            <person name="Paule C.R."/>
            <person name="Poulain J."/>
            <person name="Prion F."/>
            <person name="Qin B."/>
            <person name="Qu C."/>
            <person name="Retzel E.F."/>
            <person name="Riddle C."/>
            <person name="Sallet E."/>
            <person name="Samain S."/>
            <person name="Samson N."/>
            <person name="Sanders I."/>
            <person name="Saurat O."/>
            <person name="Scarpelli C."/>
            <person name="Schiex T."/>
            <person name="Segurens B."/>
            <person name="Severin A.J."/>
            <person name="Sherrier D.J."/>
            <person name="Shi R."/>
            <person name="Sims S."/>
            <person name="Singer S.R."/>
            <person name="Sinharoy S."/>
            <person name="Sterck L."/>
            <person name="Viollet A."/>
            <person name="Wang B.B."/>
            <person name="Wang K."/>
            <person name="Wang M."/>
            <person name="Wang X."/>
            <person name="Warfsmann J."/>
            <person name="Weissenbach J."/>
            <person name="White D.D."/>
            <person name="White J.D."/>
            <person name="Wiley G.B."/>
            <person name="Wincker P."/>
            <person name="Xing Y."/>
            <person name="Yang L."/>
            <person name="Yao Z."/>
            <person name="Ying F."/>
            <person name="Zhai J."/>
            <person name="Zhou L."/>
            <person name="Zuber A."/>
            <person name="Denarie J."/>
            <person name="Dixon R.A."/>
            <person name="May G.D."/>
            <person name="Schwartz D.C."/>
            <person name="Rogers J."/>
            <person name="Quetier F."/>
            <person name="Town C.D."/>
            <person name="Roe B.A."/>
        </authorList>
    </citation>
    <scope>NUCLEOTIDE SEQUENCE [LARGE SCALE GENOMIC DNA]</scope>
    <source>
        <strain evidence="4">A17</strain>
        <strain evidence="6 7">cv. Jemalong A17</strain>
    </source>
</reference>
<dbReference type="KEGG" id="mtr:11417683"/>
<accession>G7IC30</accession>
<keyword evidence="7" id="KW-1185">Reference proteome</keyword>
<feature type="domain" description="DUF3741" evidence="3">
    <location>
        <begin position="112"/>
        <end position="135"/>
    </location>
</feature>
<proteinExistence type="predicted"/>
<dbReference type="AlphaFoldDB" id="G7IC30"/>
<dbReference type="PANTHER" id="PTHR37751:SF4">
    <property type="entry name" value="DUF4378 DOMAIN PROTEIN"/>
    <property type="match status" value="1"/>
</dbReference>
<dbReference type="ExpressionAtlas" id="G7IC30">
    <property type="expression patterns" value="differential"/>
</dbReference>
<feature type="region of interest" description="Disordered" evidence="1">
    <location>
        <begin position="49"/>
        <end position="76"/>
    </location>
</feature>
<dbReference type="InterPro" id="IPR032795">
    <property type="entry name" value="DUF3741-assoc"/>
</dbReference>
<feature type="compositionally biased region" description="Polar residues" evidence="1">
    <location>
        <begin position="372"/>
        <end position="403"/>
    </location>
</feature>